<dbReference type="NCBIfam" id="TIGR01509">
    <property type="entry name" value="HAD-SF-IA-v3"/>
    <property type="match status" value="1"/>
</dbReference>
<dbReference type="Gene3D" id="1.10.260.80">
    <property type="match status" value="1"/>
</dbReference>
<dbReference type="SFLD" id="SFLDS00003">
    <property type="entry name" value="Haloacid_Dehalogenase"/>
    <property type="match status" value="1"/>
</dbReference>
<comment type="caution">
    <text evidence="1">The sequence shown here is derived from an EMBL/GenBank/DDBJ whole genome shotgun (WGS) entry which is preliminary data.</text>
</comment>
<proteinExistence type="predicted"/>
<protein>
    <submittedName>
        <fullName evidence="1">HAD-IA family hydrolase</fullName>
    </submittedName>
</protein>
<dbReference type="Pfam" id="PF13419">
    <property type="entry name" value="HAD_2"/>
    <property type="match status" value="1"/>
</dbReference>
<keyword evidence="2" id="KW-1185">Reference proteome</keyword>
<gene>
    <name evidence="1" type="ORF">WCN91_13745</name>
</gene>
<name>A0ABU9MZ08_9GAMM</name>
<dbReference type="SFLD" id="SFLDG01129">
    <property type="entry name" value="C1.5:_HAD__Beta-PGM__Phosphata"/>
    <property type="match status" value="1"/>
</dbReference>
<keyword evidence="1" id="KW-0378">Hydrolase</keyword>
<dbReference type="EMBL" id="JBCGCU010000019">
    <property type="protein sequence ID" value="MEM0516465.1"/>
    <property type="molecule type" value="Genomic_DNA"/>
</dbReference>
<dbReference type="NCBIfam" id="TIGR01549">
    <property type="entry name" value="HAD-SF-IA-v1"/>
    <property type="match status" value="1"/>
</dbReference>
<dbReference type="InterPro" id="IPR041492">
    <property type="entry name" value="HAD_2"/>
</dbReference>
<dbReference type="Proteomes" id="UP001447008">
    <property type="component" value="Unassembled WGS sequence"/>
</dbReference>
<evidence type="ECO:0000313" key="2">
    <source>
        <dbReference type="Proteomes" id="UP001447008"/>
    </source>
</evidence>
<dbReference type="InterPro" id="IPR006439">
    <property type="entry name" value="HAD-SF_hydro_IA"/>
</dbReference>
<accession>A0ABU9MZ08</accession>
<dbReference type="PANTHER" id="PTHR43885:SF1">
    <property type="entry name" value="SUPERFAMILY HYDROLASE, PUTATIVE (AFU_ORTHOLOGUE AFUA_4G13290)-RELATED"/>
    <property type="match status" value="1"/>
</dbReference>
<reference evidence="1 2" key="1">
    <citation type="submission" date="2024-03" db="EMBL/GenBank/DDBJ databases">
        <title>Pseudoalteromonas qingdaonensis sp. nov., isolated from the intestines of marine benthic organisms.</title>
        <authorList>
            <person name="Lin X."/>
            <person name="Fang S."/>
            <person name="Hu X."/>
        </authorList>
    </citation>
    <scope>NUCLEOTIDE SEQUENCE [LARGE SCALE GENOMIC DNA]</scope>
    <source>
        <strain evidence="1 2">YIC-827</strain>
    </source>
</reference>
<dbReference type="SUPFAM" id="SSF56784">
    <property type="entry name" value="HAD-like"/>
    <property type="match status" value="1"/>
</dbReference>
<evidence type="ECO:0000313" key="1">
    <source>
        <dbReference type="EMBL" id="MEM0516465.1"/>
    </source>
</evidence>
<dbReference type="RefSeq" id="WP_342679952.1">
    <property type="nucleotide sequence ID" value="NZ_JBCGCU010000019.1"/>
</dbReference>
<dbReference type="Gene3D" id="3.40.50.1000">
    <property type="entry name" value="HAD superfamily/HAD-like"/>
    <property type="match status" value="1"/>
</dbReference>
<dbReference type="GO" id="GO:0016787">
    <property type="term" value="F:hydrolase activity"/>
    <property type="evidence" value="ECO:0007669"/>
    <property type="project" value="UniProtKB-KW"/>
</dbReference>
<sequence length="198" mass="22210">MSKYHNVPLKGVIFDMDGTLFSSQLDFALIREQINCAHGEDILEFITRLDSDSQRHAEQVILDHELADAEQAELLPQVAQSLASLHKAQIPMAIVTRNSEQATGIKMSRNPIPIDLVLTRDDAPAKPNPSALLHIAERWQVPVQHLLYVGDYKYDIQAAHNANMRACLYAPHKIPDYAAQADYVIRCFSELPALIELC</sequence>
<organism evidence="1 2">
    <name type="scientific">Pseudoalteromonas qingdaonensis</name>
    <dbReference type="NCBI Taxonomy" id="3131913"/>
    <lineage>
        <taxon>Bacteria</taxon>
        <taxon>Pseudomonadati</taxon>
        <taxon>Pseudomonadota</taxon>
        <taxon>Gammaproteobacteria</taxon>
        <taxon>Alteromonadales</taxon>
        <taxon>Pseudoalteromonadaceae</taxon>
        <taxon>Pseudoalteromonas</taxon>
    </lineage>
</organism>
<dbReference type="InterPro" id="IPR036412">
    <property type="entry name" value="HAD-like_sf"/>
</dbReference>
<dbReference type="InterPro" id="IPR023214">
    <property type="entry name" value="HAD_sf"/>
</dbReference>
<dbReference type="PANTHER" id="PTHR43885">
    <property type="entry name" value="HALOACID DEHALOGENASE-LIKE HYDROLASE"/>
    <property type="match status" value="1"/>
</dbReference>